<evidence type="ECO:0000313" key="2">
    <source>
        <dbReference type="EMBL" id="KAG5375157.1"/>
    </source>
</evidence>
<dbReference type="Proteomes" id="UP000823674">
    <property type="component" value="Chromosome A10"/>
</dbReference>
<dbReference type="InterPro" id="IPR002156">
    <property type="entry name" value="RNaseH_domain"/>
</dbReference>
<reference evidence="2 3" key="1">
    <citation type="submission" date="2021-03" db="EMBL/GenBank/DDBJ databases">
        <authorList>
            <person name="King G.J."/>
            <person name="Bancroft I."/>
            <person name="Baten A."/>
            <person name="Bloomfield J."/>
            <person name="Borpatragohain P."/>
            <person name="He Z."/>
            <person name="Irish N."/>
            <person name="Irwin J."/>
            <person name="Liu K."/>
            <person name="Mauleon R.P."/>
            <person name="Moore J."/>
            <person name="Morris R."/>
            <person name="Ostergaard L."/>
            <person name="Wang B."/>
            <person name="Wells R."/>
        </authorList>
    </citation>
    <scope>NUCLEOTIDE SEQUENCE [LARGE SCALE GENOMIC DNA]</scope>
    <source>
        <strain evidence="2">R-o-18</strain>
        <tissue evidence="2">Leaf</tissue>
    </source>
</reference>
<proteinExistence type="predicted"/>
<evidence type="ECO:0000313" key="3">
    <source>
        <dbReference type="Proteomes" id="UP000823674"/>
    </source>
</evidence>
<dbReference type="EMBL" id="JADBGQ010000010">
    <property type="protein sequence ID" value="KAG5375157.1"/>
    <property type="molecule type" value="Genomic_DNA"/>
</dbReference>
<dbReference type="InterPro" id="IPR036397">
    <property type="entry name" value="RNaseH_sf"/>
</dbReference>
<protein>
    <recommendedName>
        <fullName evidence="1">RNase H type-1 domain-containing protein</fullName>
    </recommendedName>
</protein>
<comment type="caution">
    <text evidence="2">The sequence shown here is derived from an EMBL/GenBank/DDBJ whole genome shotgun (WGS) entry which is preliminary data.</text>
</comment>
<name>A0ABQ7KKS1_BRACM</name>
<keyword evidence="3" id="KW-1185">Reference proteome</keyword>
<gene>
    <name evidence="2" type="primary">A10g501370.1_BraROA</name>
    <name evidence="2" type="ORF">IGI04_039753</name>
</gene>
<feature type="domain" description="RNase H type-1" evidence="1">
    <location>
        <begin position="8"/>
        <end position="90"/>
    </location>
</feature>
<sequence length="117" mass="12868">MNQSFIGSPLIAEAVVMRTALFLVISLEFSALRVFSDNSTLIRAITGDIQSKEIIGIISDIRSISSGFASIVFSHFSGSKNMVADNLAKRPFRTFLLLHRCKLIELGHRFGSSSIFS</sequence>
<organism evidence="2 3">
    <name type="scientific">Brassica rapa subsp. trilocularis</name>
    <dbReference type="NCBI Taxonomy" id="1813537"/>
    <lineage>
        <taxon>Eukaryota</taxon>
        <taxon>Viridiplantae</taxon>
        <taxon>Streptophyta</taxon>
        <taxon>Embryophyta</taxon>
        <taxon>Tracheophyta</taxon>
        <taxon>Spermatophyta</taxon>
        <taxon>Magnoliopsida</taxon>
        <taxon>eudicotyledons</taxon>
        <taxon>Gunneridae</taxon>
        <taxon>Pentapetalae</taxon>
        <taxon>rosids</taxon>
        <taxon>malvids</taxon>
        <taxon>Brassicales</taxon>
        <taxon>Brassicaceae</taxon>
        <taxon>Brassiceae</taxon>
        <taxon>Brassica</taxon>
    </lineage>
</organism>
<accession>A0ABQ7KKS1</accession>
<dbReference type="PANTHER" id="PTHR47074">
    <property type="entry name" value="BNAC02G40300D PROTEIN"/>
    <property type="match status" value="1"/>
</dbReference>
<dbReference type="Pfam" id="PF13456">
    <property type="entry name" value="RVT_3"/>
    <property type="match status" value="1"/>
</dbReference>
<dbReference type="InterPro" id="IPR052929">
    <property type="entry name" value="RNase_H-like_EbsB-rel"/>
</dbReference>
<evidence type="ECO:0000259" key="1">
    <source>
        <dbReference type="Pfam" id="PF13456"/>
    </source>
</evidence>
<dbReference type="PANTHER" id="PTHR47074:SF11">
    <property type="entry name" value="REVERSE TRANSCRIPTASE-LIKE PROTEIN"/>
    <property type="match status" value="1"/>
</dbReference>
<dbReference type="Gene3D" id="3.30.420.10">
    <property type="entry name" value="Ribonuclease H-like superfamily/Ribonuclease H"/>
    <property type="match status" value="1"/>
</dbReference>